<accession>A0A1W1XND9</accession>
<evidence type="ECO:0008006" key="3">
    <source>
        <dbReference type="Google" id="ProtNLM"/>
    </source>
</evidence>
<proteinExistence type="predicted"/>
<dbReference type="EMBL" id="FWXF01000013">
    <property type="protein sequence ID" value="SMC25489.1"/>
    <property type="molecule type" value="Genomic_DNA"/>
</dbReference>
<organism evidence="1 2">
    <name type="scientific">Desulfacinum hydrothermale DSM 13146</name>
    <dbReference type="NCBI Taxonomy" id="1121390"/>
    <lineage>
        <taxon>Bacteria</taxon>
        <taxon>Pseudomonadati</taxon>
        <taxon>Thermodesulfobacteriota</taxon>
        <taxon>Syntrophobacteria</taxon>
        <taxon>Syntrophobacterales</taxon>
        <taxon>Syntrophobacteraceae</taxon>
        <taxon>Desulfacinum</taxon>
    </lineage>
</organism>
<name>A0A1W1XND9_9BACT</name>
<reference evidence="1 2" key="1">
    <citation type="submission" date="2017-04" db="EMBL/GenBank/DDBJ databases">
        <authorList>
            <person name="Afonso C.L."/>
            <person name="Miller P.J."/>
            <person name="Scott M.A."/>
            <person name="Spackman E."/>
            <person name="Goraichik I."/>
            <person name="Dimitrov K.M."/>
            <person name="Suarez D.L."/>
            <person name="Swayne D.E."/>
        </authorList>
    </citation>
    <scope>NUCLEOTIDE SEQUENCE [LARGE SCALE GENOMIC DNA]</scope>
    <source>
        <strain evidence="1 2">DSM 13146</strain>
    </source>
</reference>
<gene>
    <name evidence="1" type="ORF">SAMN02746041_02348</name>
</gene>
<evidence type="ECO:0000313" key="1">
    <source>
        <dbReference type="EMBL" id="SMC25489.1"/>
    </source>
</evidence>
<keyword evidence="2" id="KW-1185">Reference proteome</keyword>
<dbReference type="OrthoDB" id="5517596at2"/>
<dbReference type="AlphaFoldDB" id="A0A1W1XND9"/>
<dbReference type="STRING" id="1121390.SAMN02746041_02348"/>
<dbReference type="Proteomes" id="UP000192783">
    <property type="component" value="Unassembled WGS sequence"/>
</dbReference>
<dbReference type="RefSeq" id="WP_084058077.1">
    <property type="nucleotide sequence ID" value="NZ_FWXF01000013.1"/>
</dbReference>
<sequence>MGKEQGATKKGADKEVMKALRAARKETIRRVSAQVKEQKKIIASITGELKKGPRTVPEIAEAVGLPAGEVLWWIASLKKYGAVLEGEKQGAYFTYRAKD</sequence>
<protein>
    <recommendedName>
        <fullName evidence="3">Winged helix-turn-helix DNA-binding</fullName>
    </recommendedName>
</protein>
<evidence type="ECO:0000313" key="2">
    <source>
        <dbReference type="Proteomes" id="UP000192783"/>
    </source>
</evidence>